<comment type="caution">
    <text evidence="2">The sequence shown here is derived from an EMBL/GenBank/DDBJ whole genome shotgun (WGS) entry which is preliminary data.</text>
</comment>
<accession>A0ABQ4Q4R1</accession>
<dbReference type="RefSeq" id="WP_220808338.1">
    <property type="nucleotide sequence ID" value="NZ_BPMK01000009.1"/>
</dbReference>
<reference evidence="2 3" key="1">
    <citation type="journal article" date="2022" name="Int. J. Syst. Evol. Microbiol.">
        <title>Noviherbaspirillum aridicola sp. nov., isolated from an arid soil in Pakistan.</title>
        <authorList>
            <person name="Khan I.U."/>
            <person name="Saqib M."/>
            <person name="Amin A."/>
            <person name="Hussain F."/>
            <person name="Li L."/>
            <person name="Liu Y.H."/>
            <person name="Fang B.Z."/>
            <person name="Ahmed I."/>
            <person name="Li W.J."/>
        </authorList>
    </citation>
    <scope>NUCLEOTIDE SEQUENCE [LARGE SCALE GENOMIC DNA]</scope>
    <source>
        <strain evidence="2 3">NCCP-691</strain>
    </source>
</reference>
<keyword evidence="1" id="KW-1133">Transmembrane helix</keyword>
<organism evidence="2 3">
    <name type="scientific">Noviherbaspirillum aridicola</name>
    <dbReference type="NCBI Taxonomy" id="2849687"/>
    <lineage>
        <taxon>Bacteria</taxon>
        <taxon>Pseudomonadati</taxon>
        <taxon>Pseudomonadota</taxon>
        <taxon>Betaproteobacteria</taxon>
        <taxon>Burkholderiales</taxon>
        <taxon>Oxalobacteraceae</taxon>
        <taxon>Noviherbaspirillum</taxon>
    </lineage>
</organism>
<keyword evidence="3" id="KW-1185">Reference proteome</keyword>
<proteinExistence type="predicted"/>
<dbReference type="EMBL" id="BPMK01000009">
    <property type="protein sequence ID" value="GIZ52169.1"/>
    <property type="molecule type" value="Genomic_DNA"/>
</dbReference>
<evidence type="ECO:0000313" key="2">
    <source>
        <dbReference type="EMBL" id="GIZ52169.1"/>
    </source>
</evidence>
<feature type="transmembrane region" description="Helical" evidence="1">
    <location>
        <begin position="59"/>
        <end position="79"/>
    </location>
</feature>
<evidence type="ECO:0000313" key="3">
    <source>
        <dbReference type="Proteomes" id="UP000887222"/>
    </source>
</evidence>
<gene>
    <name evidence="2" type="ORF">NCCP691_21830</name>
</gene>
<keyword evidence="1" id="KW-0472">Membrane</keyword>
<dbReference type="Proteomes" id="UP000887222">
    <property type="component" value="Unassembled WGS sequence"/>
</dbReference>
<feature type="transmembrane region" description="Helical" evidence="1">
    <location>
        <begin position="6"/>
        <end position="22"/>
    </location>
</feature>
<name>A0ABQ4Q4R1_9BURK</name>
<feature type="transmembrane region" description="Helical" evidence="1">
    <location>
        <begin position="34"/>
        <end position="53"/>
    </location>
</feature>
<protein>
    <submittedName>
        <fullName evidence="2">Uncharacterized protein</fullName>
    </submittedName>
</protein>
<sequence>MTRTLFIGVLGFMCLYVPMNLIPRLARRFHLLPVWLLAVGLFMLLYWFGALHFTPSQRLLRGLGNGATVATIGAGLVLLRRKAGGS</sequence>
<evidence type="ECO:0000256" key="1">
    <source>
        <dbReference type="SAM" id="Phobius"/>
    </source>
</evidence>
<keyword evidence="1" id="KW-0812">Transmembrane</keyword>